<dbReference type="AlphaFoldDB" id="A0A6A6P0Y0"/>
<dbReference type="HAMAP" id="MF_00508">
    <property type="entry name" value="Ribosomal_uS10"/>
    <property type="match status" value="1"/>
</dbReference>
<sequence length="342" mass="39087">MAAPAPVRPPFGALKRIKFSRPRLAVAIPQQRHKSTSSRQDQIESEVMAMDIEELAKKHNMKLPPNPEAARSMDAETESRLSALRLPRNVQAIYLRPLKREAPYGLPVCDLQLRSFSVRNLELFADFALRAAYYLKLPAKGPVPLPRITERWTVPRSNFVHKKSQENWERVTLRRLIQIQDGHPETVQLWLGFLRKWQYHGVGMKANVFEHEGLDVGKDLDVKAELAKGETADTWRRFGSDETKEMQDKVKELLESEPFRRVLASEGQIDRPNLVVKPDKTREMKDEVEEMQDQVDELQDMVKETRDVVKELLGSNPSGRASPGEEQIDRSNVEAPPGEKGT</sequence>
<dbReference type="GO" id="GO:0005840">
    <property type="term" value="C:ribosome"/>
    <property type="evidence" value="ECO:0007669"/>
    <property type="project" value="UniProtKB-KW"/>
</dbReference>
<comment type="similarity">
    <text evidence="1">Belongs to the universal ribosomal protein uS10 family.</text>
</comment>
<dbReference type="SMART" id="SM01403">
    <property type="entry name" value="Ribosomal_S10"/>
    <property type="match status" value="1"/>
</dbReference>
<dbReference type="OrthoDB" id="366214at2759"/>
<evidence type="ECO:0000256" key="5">
    <source>
        <dbReference type="ARBA" id="ARBA00042916"/>
    </source>
</evidence>
<feature type="coiled-coil region" evidence="7">
    <location>
        <begin position="281"/>
        <end position="308"/>
    </location>
</feature>
<dbReference type="InterPro" id="IPR036838">
    <property type="entry name" value="Ribosomal_uS10_dom_sf"/>
</dbReference>
<evidence type="ECO:0000256" key="8">
    <source>
        <dbReference type="SAM" id="MobiDB-lite"/>
    </source>
</evidence>
<gene>
    <name evidence="10" type="ORF">BDY21DRAFT_344998</name>
</gene>
<evidence type="ECO:0000256" key="4">
    <source>
        <dbReference type="ARBA" id="ARBA00035261"/>
    </source>
</evidence>
<dbReference type="Gene3D" id="3.30.70.600">
    <property type="entry name" value="Ribosomal protein S10 domain"/>
    <property type="match status" value="1"/>
</dbReference>
<dbReference type="PANTHER" id="PTHR11700">
    <property type="entry name" value="30S RIBOSOMAL PROTEIN S10 FAMILY MEMBER"/>
    <property type="match status" value="1"/>
</dbReference>
<dbReference type="GO" id="GO:0003735">
    <property type="term" value="F:structural constituent of ribosome"/>
    <property type="evidence" value="ECO:0007669"/>
    <property type="project" value="InterPro"/>
</dbReference>
<accession>A0A6A6P0Y0</accession>
<dbReference type="GO" id="GO:0006412">
    <property type="term" value="P:translation"/>
    <property type="evidence" value="ECO:0007669"/>
    <property type="project" value="InterPro"/>
</dbReference>
<evidence type="ECO:0000256" key="2">
    <source>
        <dbReference type="ARBA" id="ARBA00022980"/>
    </source>
</evidence>
<protein>
    <recommendedName>
        <fullName evidence="4">Small ribosomal subunit protein uS10m</fullName>
    </recommendedName>
    <alternativeName>
        <fullName evidence="5">37S ribosomal protein S10, mitochondrial</fullName>
    </alternativeName>
    <alternativeName>
        <fullName evidence="6">Mitochondrial ribosomal small subunit protein 10</fullName>
    </alternativeName>
</protein>
<evidence type="ECO:0000256" key="1">
    <source>
        <dbReference type="ARBA" id="ARBA00007102"/>
    </source>
</evidence>
<dbReference type="Pfam" id="PF00338">
    <property type="entry name" value="Ribosomal_S10"/>
    <property type="match status" value="1"/>
</dbReference>
<dbReference type="SUPFAM" id="SSF54999">
    <property type="entry name" value="Ribosomal protein S10"/>
    <property type="match status" value="1"/>
</dbReference>
<reference evidence="10" key="1">
    <citation type="journal article" date="2020" name="Stud. Mycol.">
        <title>101 Dothideomycetes genomes: a test case for predicting lifestyles and emergence of pathogens.</title>
        <authorList>
            <person name="Haridas S."/>
            <person name="Albert R."/>
            <person name="Binder M."/>
            <person name="Bloem J."/>
            <person name="Labutti K."/>
            <person name="Salamov A."/>
            <person name="Andreopoulos B."/>
            <person name="Baker S."/>
            <person name="Barry K."/>
            <person name="Bills G."/>
            <person name="Bluhm B."/>
            <person name="Cannon C."/>
            <person name="Castanera R."/>
            <person name="Culley D."/>
            <person name="Daum C."/>
            <person name="Ezra D."/>
            <person name="Gonzalez J."/>
            <person name="Henrissat B."/>
            <person name="Kuo A."/>
            <person name="Liang C."/>
            <person name="Lipzen A."/>
            <person name="Lutzoni F."/>
            <person name="Magnuson J."/>
            <person name="Mondo S."/>
            <person name="Nolan M."/>
            <person name="Ohm R."/>
            <person name="Pangilinan J."/>
            <person name="Park H.-J."/>
            <person name="Ramirez L."/>
            <person name="Alfaro M."/>
            <person name="Sun H."/>
            <person name="Tritt A."/>
            <person name="Yoshinaga Y."/>
            <person name="Zwiers L.-H."/>
            <person name="Turgeon B."/>
            <person name="Goodwin S."/>
            <person name="Spatafora J."/>
            <person name="Crous P."/>
            <person name="Grigoriev I."/>
        </authorList>
    </citation>
    <scope>NUCLEOTIDE SEQUENCE</scope>
    <source>
        <strain evidence="10">ATCC 16933</strain>
    </source>
</reference>
<feature type="domain" description="Small ribosomal subunit protein uS10" evidence="9">
    <location>
        <begin position="110"/>
        <end position="207"/>
    </location>
</feature>
<keyword evidence="2" id="KW-0689">Ribosomal protein</keyword>
<dbReference type="InterPro" id="IPR001848">
    <property type="entry name" value="Ribosomal_uS10"/>
</dbReference>
<evidence type="ECO:0000256" key="7">
    <source>
        <dbReference type="SAM" id="Coils"/>
    </source>
</evidence>
<dbReference type="EMBL" id="MU001681">
    <property type="protein sequence ID" value="KAF2457123.1"/>
    <property type="molecule type" value="Genomic_DNA"/>
</dbReference>
<dbReference type="FunFam" id="3.30.70.600:FF:000003">
    <property type="entry name" value="30S ribosomal protein S10"/>
    <property type="match status" value="1"/>
</dbReference>
<evidence type="ECO:0000313" key="10">
    <source>
        <dbReference type="EMBL" id="KAF2457123.1"/>
    </source>
</evidence>
<name>A0A6A6P0Y0_9PEZI</name>
<evidence type="ECO:0000313" key="11">
    <source>
        <dbReference type="Proteomes" id="UP000799766"/>
    </source>
</evidence>
<dbReference type="InterPro" id="IPR027486">
    <property type="entry name" value="Ribosomal_uS10_dom"/>
</dbReference>
<evidence type="ECO:0000259" key="9">
    <source>
        <dbReference type="SMART" id="SM01403"/>
    </source>
</evidence>
<organism evidence="10 11">
    <name type="scientific">Lineolata rhizophorae</name>
    <dbReference type="NCBI Taxonomy" id="578093"/>
    <lineage>
        <taxon>Eukaryota</taxon>
        <taxon>Fungi</taxon>
        <taxon>Dikarya</taxon>
        <taxon>Ascomycota</taxon>
        <taxon>Pezizomycotina</taxon>
        <taxon>Dothideomycetes</taxon>
        <taxon>Dothideomycetes incertae sedis</taxon>
        <taxon>Lineolatales</taxon>
        <taxon>Lineolataceae</taxon>
        <taxon>Lineolata</taxon>
    </lineage>
</organism>
<keyword evidence="11" id="KW-1185">Reference proteome</keyword>
<keyword evidence="3" id="KW-0687">Ribonucleoprotein</keyword>
<evidence type="ECO:0000256" key="6">
    <source>
        <dbReference type="ARBA" id="ARBA00078476"/>
    </source>
</evidence>
<dbReference type="GO" id="GO:1990904">
    <property type="term" value="C:ribonucleoprotein complex"/>
    <property type="evidence" value="ECO:0007669"/>
    <property type="project" value="UniProtKB-KW"/>
</dbReference>
<keyword evidence="7" id="KW-0175">Coiled coil</keyword>
<dbReference type="Proteomes" id="UP000799766">
    <property type="component" value="Unassembled WGS sequence"/>
</dbReference>
<feature type="region of interest" description="Disordered" evidence="8">
    <location>
        <begin position="312"/>
        <end position="342"/>
    </location>
</feature>
<evidence type="ECO:0000256" key="3">
    <source>
        <dbReference type="ARBA" id="ARBA00023274"/>
    </source>
</evidence>
<proteinExistence type="inferred from homology"/>